<evidence type="ECO:0000256" key="9">
    <source>
        <dbReference type="ARBA" id="ARBA00022898"/>
    </source>
</evidence>
<evidence type="ECO:0000256" key="10">
    <source>
        <dbReference type="ARBA" id="ARBA00023102"/>
    </source>
</evidence>
<dbReference type="RefSeq" id="WP_102951825.1">
    <property type="nucleotide sequence ID" value="NZ_CP024847.1"/>
</dbReference>
<dbReference type="InterPro" id="IPR000807">
    <property type="entry name" value="ImidazoleglycerolP_deHydtase"/>
</dbReference>
<dbReference type="SUPFAM" id="SSF53383">
    <property type="entry name" value="PLP-dependent transferases"/>
    <property type="match status" value="1"/>
</dbReference>
<keyword evidence="9 14" id="KW-0663">Pyridoxal phosphate</keyword>
<dbReference type="NCBIfam" id="TIGR01141">
    <property type="entry name" value="hisC"/>
    <property type="match status" value="1"/>
</dbReference>
<evidence type="ECO:0000256" key="7">
    <source>
        <dbReference type="ARBA" id="ARBA00022605"/>
    </source>
</evidence>
<organism evidence="17 18">
    <name type="scientific">Aquella oligotrophica</name>
    <dbReference type="NCBI Taxonomy" id="2067065"/>
    <lineage>
        <taxon>Bacteria</taxon>
        <taxon>Pseudomonadati</taxon>
        <taxon>Pseudomonadota</taxon>
        <taxon>Betaproteobacteria</taxon>
        <taxon>Neisseriales</taxon>
        <taxon>Neisseriaceae</taxon>
        <taxon>Aquella</taxon>
    </lineage>
</organism>
<dbReference type="PROSITE" id="PS00599">
    <property type="entry name" value="AA_TRANSFER_CLASS_2"/>
    <property type="match status" value="1"/>
</dbReference>
<dbReference type="EMBL" id="CP024847">
    <property type="protein sequence ID" value="AUR52536.1"/>
    <property type="molecule type" value="Genomic_DNA"/>
</dbReference>
<dbReference type="HAMAP" id="MF_00076">
    <property type="entry name" value="HisB"/>
    <property type="match status" value="1"/>
</dbReference>
<dbReference type="OrthoDB" id="9813612at2"/>
<evidence type="ECO:0000256" key="4">
    <source>
        <dbReference type="ARBA" id="ARBA00007970"/>
    </source>
</evidence>
<accession>A0A2I7N7V2</accession>
<dbReference type="FunFam" id="3.30.230.40:FF:000003">
    <property type="entry name" value="Imidazoleglycerol-phosphate dehydratase HisB"/>
    <property type="match status" value="1"/>
</dbReference>
<comment type="subcellular location">
    <subcellularLocation>
        <location evidence="13 15">Cytoplasm</location>
    </subcellularLocation>
</comment>
<name>A0A2I7N7V2_9NEIS</name>
<evidence type="ECO:0000256" key="11">
    <source>
        <dbReference type="ARBA" id="ARBA00023239"/>
    </source>
</evidence>
<keyword evidence="8 14" id="KW-0808">Transferase</keyword>
<dbReference type="PANTHER" id="PTHR42885">
    <property type="entry name" value="HISTIDINOL-PHOSPHATE AMINOTRANSFERASE-RELATED"/>
    <property type="match status" value="1"/>
</dbReference>
<keyword evidence="7 13" id="KW-0028">Amino-acid biosynthesis</keyword>
<evidence type="ECO:0000256" key="8">
    <source>
        <dbReference type="ARBA" id="ARBA00022679"/>
    </source>
</evidence>
<evidence type="ECO:0000313" key="17">
    <source>
        <dbReference type="EMBL" id="AUR52536.1"/>
    </source>
</evidence>
<dbReference type="UniPathway" id="UPA00031">
    <property type="reaction ID" value="UER00011"/>
</dbReference>
<dbReference type="InterPro" id="IPR020565">
    <property type="entry name" value="ImidazoleglycerP_deHydtase_CS"/>
</dbReference>
<dbReference type="GO" id="GO:0004424">
    <property type="term" value="F:imidazoleglycerol-phosphate dehydratase activity"/>
    <property type="evidence" value="ECO:0007669"/>
    <property type="project" value="UniProtKB-UniRule"/>
</dbReference>
<dbReference type="PROSITE" id="PS00955">
    <property type="entry name" value="IGP_DEHYDRATASE_2"/>
    <property type="match status" value="1"/>
</dbReference>
<dbReference type="NCBIfam" id="NF002114">
    <property type="entry name" value="PRK00951.2-4"/>
    <property type="match status" value="1"/>
</dbReference>
<evidence type="ECO:0000256" key="15">
    <source>
        <dbReference type="RuleBase" id="RU000599"/>
    </source>
</evidence>
<keyword evidence="18" id="KW-1185">Reference proteome</keyword>
<dbReference type="InterPro" id="IPR020568">
    <property type="entry name" value="Ribosomal_Su5_D2-typ_SF"/>
</dbReference>
<dbReference type="NCBIfam" id="NF002111">
    <property type="entry name" value="PRK00951.2-1"/>
    <property type="match status" value="1"/>
</dbReference>
<evidence type="ECO:0000256" key="6">
    <source>
        <dbReference type="ARBA" id="ARBA00022576"/>
    </source>
</evidence>
<feature type="domain" description="Aminotransferase class I/classII large" evidence="16">
    <location>
        <begin position="54"/>
        <end position="356"/>
    </location>
</feature>
<evidence type="ECO:0000256" key="5">
    <source>
        <dbReference type="ARBA" id="ARBA00011738"/>
    </source>
</evidence>
<dbReference type="Proteomes" id="UP000236655">
    <property type="component" value="Chromosome"/>
</dbReference>
<dbReference type="EC" id="4.2.1.19" evidence="13"/>
<dbReference type="InterPro" id="IPR038494">
    <property type="entry name" value="IGPD_sf"/>
</dbReference>
<dbReference type="AlphaFoldDB" id="A0A2I7N7V2"/>
<comment type="similarity">
    <text evidence="4 14">Belongs to the class-II pyridoxal-phosphate-dependent aminotransferase family. Histidinol-phosphate aminotransferase subfamily.</text>
</comment>
<dbReference type="EC" id="2.6.1.9" evidence="14"/>
<dbReference type="FunFam" id="3.30.230.40:FF:000001">
    <property type="entry name" value="Imidazoleglycerol-phosphate dehydratase HisB"/>
    <property type="match status" value="1"/>
</dbReference>
<dbReference type="GO" id="GO:0004400">
    <property type="term" value="F:histidinol-phosphate transaminase activity"/>
    <property type="evidence" value="ECO:0007669"/>
    <property type="project" value="UniProtKB-UniRule"/>
</dbReference>
<dbReference type="SUPFAM" id="SSF54211">
    <property type="entry name" value="Ribosomal protein S5 domain 2-like"/>
    <property type="match status" value="2"/>
</dbReference>
<evidence type="ECO:0000259" key="16">
    <source>
        <dbReference type="Pfam" id="PF00155"/>
    </source>
</evidence>
<dbReference type="PROSITE" id="PS00954">
    <property type="entry name" value="IGP_DEHYDRATASE_1"/>
    <property type="match status" value="1"/>
</dbReference>
<sequence>MSNKMEWLNGIVRPEILKLAAYSSARSEMGDLSGMIQMDANENPYIPYPQSIEVSKANRYPDPQPIALLARLAAIYGVKNDQILVARGMDEIIDLIIRVFCIAYKDKILITPPTYGMYQVAADTAGVEVVKVALSEEDGFEFPHAKIIATAKAEKVKIVFLCTPNNPTGNIISLDKIEAIAKSLPQAIIAVDEAYIEFADTESAASLLKDYPNLVTMKTLSKAYGFAGVRIGSLLAHPDIITVSRKVLAPYPLPEPCVRLAHQLLSPLGLQLVHSRTEILKAERERMLEVLRQLPGIEEVYPSKANFILFKVENGGKIYKDVLAKGIVIRNRAKDVANTLRISIGTPEENNLVLAALGAKLDNLAKVERTATVIRNTNETRITVEVNLDQTSPIQIHTGVGFFDHMLEQLAKHGGFSLKLVAEGDTHIDYHHTVEDVAIALGNALRQALGDKRGINRYGFVLPMDESCAFATIDLSGRGVLVYEAEYQTPLIGNFPVEMVEHFFLSLSDQLQAAIHLKVSGENAHHMVEGLFKACAKALNQAIKQTGDSLPSTKGLL</sequence>
<protein>
    <recommendedName>
        <fullName evidence="13 14">Multifunctional fusion protein</fullName>
    </recommendedName>
    <domain>
        <recommendedName>
            <fullName evidence="13">Imidazoleglycerol-phosphate dehydratase</fullName>
            <shortName evidence="13">IGPD</shortName>
            <ecNumber evidence="13">4.2.1.19</ecNumber>
        </recommendedName>
    </domain>
    <domain>
        <recommendedName>
            <fullName evidence="14">Histidinol-phosphate aminotransferase</fullName>
            <ecNumber evidence="14">2.6.1.9</ecNumber>
        </recommendedName>
        <alternativeName>
            <fullName evidence="14">Imidazole acetol-phosphate transaminase</fullName>
        </alternativeName>
    </domain>
</protein>
<dbReference type="Gene3D" id="3.40.640.10">
    <property type="entry name" value="Type I PLP-dependent aspartate aminotransferase-like (Major domain)"/>
    <property type="match status" value="1"/>
</dbReference>
<evidence type="ECO:0000256" key="1">
    <source>
        <dbReference type="ARBA" id="ARBA00001933"/>
    </source>
</evidence>
<dbReference type="Pfam" id="PF00155">
    <property type="entry name" value="Aminotran_1_2"/>
    <property type="match status" value="1"/>
</dbReference>
<evidence type="ECO:0000313" key="18">
    <source>
        <dbReference type="Proteomes" id="UP000236655"/>
    </source>
</evidence>
<dbReference type="InterPro" id="IPR015424">
    <property type="entry name" value="PyrdxlP-dep_Trfase"/>
</dbReference>
<evidence type="ECO:0000256" key="2">
    <source>
        <dbReference type="ARBA" id="ARBA00005011"/>
    </source>
</evidence>
<dbReference type="Gene3D" id="3.30.230.40">
    <property type="entry name" value="Imidazole glycerol phosphate dehydratase, domain 1"/>
    <property type="match status" value="2"/>
</dbReference>
<comment type="catalytic activity">
    <reaction evidence="12 14">
        <text>L-histidinol phosphate + 2-oxoglutarate = 3-(imidazol-4-yl)-2-oxopropyl phosphate + L-glutamate</text>
        <dbReference type="Rhea" id="RHEA:23744"/>
        <dbReference type="ChEBI" id="CHEBI:16810"/>
        <dbReference type="ChEBI" id="CHEBI:29985"/>
        <dbReference type="ChEBI" id="CHEBI:57766"/>
        <dbReference type="ChEBI" id="CHEBI:57980"/>
        <dbReference type="EC" id="2.6.1.9"/>
    </reaction>
</comment>
<dbReference type="InterPro" id="IPR005861">
    <property type="entry name" value="HisP_aminotrans"/>
</dbReference>
<dbReference type="InterPro" id="IPR001917">
    <property type="entry name" value="Aminotrans_II_pyridoxalP_BS"/>
</dbReference>
<keyword evidence="6 14" id="KW-0032">Aminotransferase</keyword>
<keyword evidence="11 13" id="KW-0456">Lyase</keyword>
<dbReference type="CDD" id="cd07914">
    <property type="entry name" value="IGPD"/>
    <property type="match status" value="1"/>
</dbReference>
<comment type="cofactor">
    <cofactor evidence="1 14">
        <name>pyridoxal 5'-phosphate</name>
        <dbReference type="ChEBI" id="CHEBI:597326"/>
    </cofactor>
</comment>
<comment type="pathway">
    <text evidence="2 14">Amino-acid biosynthesis; L-histidine biosynthesis; L-histidine from 5-phospho-alpha-D-ribose 1-diphosphate: step 7/9.</text>
</comment>
<keyword evidence="10 13" id="KW-0368">Histidine biosynthesis</keyword>
<dbReference type="Pfam" id="PF00475">
    <property type="entry name" value="IGPD"/>
    <property type="match status" value="1"/>
</dbReference>
<evidence type="ECO:0000256" key="14">
    <source>
        <dbReference type="HAMAP-Rule" id="MF_01023"/>
    </source>
</evidence>
<reference evidence="18" key="1">
    <citation type="submission" date="2017-11" db="EMBL/GenBank/DDBJ databases">
        <authorList>
            <person name="Chan K.G."/>
            <person name="Lee L.S."/>
        </authorList>
    </citation>
    <scope>NUCLEOTIDE SEQUENCE [LARGE SCALE GENOMIC DNA]</scope>
    <source>
        <strain evidence="18">DSM 100970</strain>
    </source>
</reference>
<dbReference type="CDD" id="cd00609">
    <property type="entry name" value="AAT_like"/>
    <property type="match status" value="1"/>
</dbReference>
<evidence type="ECO:0000256" key="13">
    <source>
        <dbReference type="HAMAP-Rule" id="MF_00076"/>
    </source>
</evidence>
<dbReference type="HAMAP" id="MF_01023">
    <property type="entry name" value="HisC_aminotrans_2"/>
    <property type="match status" value="1"/>
</dbReference>
<comment type="subunit">
    <text evidence="5 14">Homodimer.</text>
</comment>
<dbReference type="Gene3D" id="3.90.1150.10">
    <property type="entry name" value="Aspartate Aminotransferase, domain 1"/>
    <property type="match status" value="1"/>
</dbReference>
<gene>
    <name evidence="13" type="primary">hisB</name>
    <name evidence="14" type="synonym">hisC</name>
    <name evidence="17" type="ORF">CUN60_09575</name>
</gene>
<keyword evidence="13" id="KW-0963">Cytoplasm</keyword>
<evidence type="ECO:0000256" key="3">
    <source>
        <dbReference type="ARBA" id="ARBA00005047"/>
    </source>
</evidence>
<feature type="modified residue" description="N6-(pyridoxal phosphate)lysine" evidence="14">
    <location>
        <position position="222"/>
    </location>
</feature>
<comment type="pathway">
    <text evidence="3 13 15">Amino-acid biosynthesis; L-histidine biosynthesis; L-histidine from 5-phospho-alpha-D-ribose 1-diphosphate: step 6/9.</text>
</comment>
<dbReference type="InterPro" id="IPR004839">
    <property type="entry name" value="Aminotransferase_I/II_large"/>
</dbReference>
<dbReference type="GO" id="GO:0005737">
    <property type="term" value="C:cytoplasm"/>
    <property type="evidence" value="ECO:0007669"/>
    <property type="project" value="UniProtKB-SubCell"/>
</dbReference>
<dbReference type="PANTHER" id="PTHR42885:SF2">
    <property type="entry name" value="HISTIDINOL-PHOSPHATE AMINOTRANSFERASE"/>
    <property type="match status" value="1"/>
</dbReference>
<proteinExistence type="inferred from homology"/>
<comment type="similarity">
    <text evidence="13 15">Belongs to the imidazoleglycerol-phosphate dehydratase family.</text>
</comment>
<comment type="catalytic activity">
    <reaction evidence="13 15">
        <text>D-erythro-1-(imidazol-4-yl)glycerol 3-phosphate = 3-(imidazol-4-yl)-2-oxopropyl phosphate + H2O</text>
        <dbReference type="Rhea" id="RHEA:11040"/>
        <dbReference type="ChEBI" id="CHEBI:15377"/>
        <dbReference type="ChEBI" id="CHEBI:57766"/>
        <dbReference type="ChEBI" id="CHEBI:58278"/>
        <dbReference type="EC" id="4.2.1.19"/>
    </reaction>
</comment>
<dbReference type="GO" id="GO:0030170">
    <property type="term" value="F:pyridoxal phosphate binding"/>
    <property type="evidence" value="ECO:0007669"/>
    <property type="project" value="InterPro"/>
</dbReference>
<dbReference type="InterPro" id="IPR015421">
    <property type="entry name" value="PyrdxlP-dep_Trfase_major"/>
</dbReference>
<dbReference type="GO" id="GO:0000105">
    <property type="term" value="P:L-histidine biosynthetic process"/>
    <property type="evidence" value="ECO:0007669"/>
    <property type="project" value="UniProtKB-UniRule"/>
</dbReference>
<dbReference type="KEGG" id="nba:CUN60_09575"/>
<evidence type="ECO:0000256" key="12">
    <source>
        <dbReference type="ARBA" id="ARBA00047481"/>
    </source>
</evidence>
<dbReference type="InterPro" id="IPR015422">
    <property type="entry name" value="PyrdxlP-dep_Trfase_small"/>
</dbReference>